<feature type="domain" description="DUF418" evidence="2">
    <location>
        <begin position="209"/>
        <end position="367"/>
    </location>
</feature>
<accession>A0A3G8YHW9</accession>
<gene>
    <name evidence="3" type="ORF">EHF33_04435</name>
</gene>
<dbReference type="Pfam" id="PF04235">
    <property type="entry name" value="DUF418"/>
    <property type="match status" value="1"/>
</dbReference>
<protein>
    <submittedName>
        <fullName evidence="3">DUF418 domain-containing protein</fullName>
    </submittedName>
</protein>
<dbReference type="PANTHER" id="PTHR30590:SF2">
    <property type="entry name" value="INNER MEMBRANE PROTEIN"/>
    <property type="match status" value="1"/>
</dbReference>
<dbReference type="InterPro" id="IPR052529">
    <property type="entry name" value="Bact_Transport_Assoc"/>
</dbReference>
<feature type="transmembrane region" description="Helical" evidence="1">
    <location>
        <begin position="197"/>
        <end position="217"/>
    </location>
</feature>
<evidence type="ECO:0000313" key="4">
    <source>
        <dbReference type="Proteomes" id="UP000276417"/>
    </source>
</evidence>
<feature type="transmembrane region" description="Helical" evidence="1">
    <location>
        <begin position="133"/>
        <end position="154"/>
    </location>
</feature>
<dbReference type="InterPro" id="IPR007349">
    <property type="entry name" value="DUF418"/>
</dbReference>
<feature type="transmembrane region" description="Helical" evidence="1">
    <location>
        <begin position="229"/>
        <end position="247"/>
    </location>
</feature>
<feature type="transmembrane region" description="Helical" evidence="1">
    <location>
        <begin position="328"/>
        <end position="349"/>
    </location>
</feature>
<keyword evidence="1" id="KW-1133">Transmembrane helix</keyword>
<keyword evidence="1" id="KW-0472">Membrane</keyword>
<dbReference type="EMBL" id="CP034183">
    <property type="protein sequence ID" value="AZI42084.1"/>
    <property type="molecule type" value="Genomic_DNA"/>
</dbReference>
<dbReference type="AlphaFoldDB" id="A0A3G8YHW9"/>
<evidence type="ECO:0000259" key="2">
    <source>
        <dbReference type="Pfam" id="PF04235"/>
    </source>
</evidence>
<keyword evidence="1" id="KW-0812">Transmembrane</keyword>
<sequence>MLSPDPPAATRPSARAPLPDVLRGLALLGILCVNAQDFAGYAEWQQSGADRAAQVVIDLFFNGKFISVFAMLFGAGAFTFLERGGRVLLLRRLAVLLAVGALHYVLVWHGDIIANYALVGVALILLETARPKLLVWVGAFSGGLWALPFTLQALSVPNGLRSIPDTVQAGQTYAQIVQERGHEALPSIVSVVSFDGFWLLALFCFGGALYRSGVLWWPEQHRSTLRLMLLGGAVVGLPLSALLAYLNTQTSYSADYWGILVRLTGGLALALAYIGGLGLLSASGKLGWLTAFGASGRLAMSNYIAQSLIMTSLFYPYGVGLYRQWGALPALLLALGLGLLQVGLSNLYLRRFQSGPLEWLVRKLVYGR</sequence>
<dbReference type="PANTHER" id="PTHR30590">
    <property type="entry name" value="INNER MEMBRANE PROTEIN"/>
    <property type="match status" value="1"/>
</dbReference>
<dbReference type="Proteomes" id="UP000276417">
    <property type="component" value="Chromosome 1"/>
</dbReference>
<reference evidence="3 4" key="1">
    <citation type="submission" date="2018-11" db="EMBL/GenBank/DDBJ databases">
        <title>Deinococcus shelandsis sp. nov., isolated from South Shetland Islands soil of Antarctica.</title>
        <authorList>
            <person name="Tian J."/>
        </authorList>
    </citation>
    <scope>NUCLEOTIDE SEQUENCE [LARGE SCALE GENOMIC DNA]</scope>
    <source>
        <strain evidence="3 4">S14-83T</strain>
    </source>
</reference>
<keyword evidence="4" id="KW-1185">Reference proteome</keyword>
<evidence type="ECO:0000313" key="3">
    <source>
        <dbReference type="EMBL" id="AZI42084.1"/>
    </source>
</evidence>
<dbReference type="KEGG" id="dph:EHF33_04435"/>
<dbReference type="RefSeq" id="WP_124868237.1">
    <property type="nucleotide sequence ID" value="NZ_CP034183.1"/>
</dbReference>
<feature type="transmembrane region" description="Helical" evidence="1">
    <location>
        <begin position="259"/>
        <end position="282"/>
    </location>
</feature>
<evidence type="ECO:0000256" key="1">
    <source>
        <dbReference type="SAM" id="Phobius"/>
    </source>
</evidence>
<organism evidence="3 4">
    <name type="scientific">Deinococcus psychrotolerans</name>
    <dbReference type="NCBI Taxonomy" id="2489213"/>
    <lineage>
        <taxon>Bacteria</taxon>
        <taxon>Thermotogati</taxon>
        <taxon>Deinococcota</taxon>
        <taxon>Deinococci</taxon>
        <taxon>Deinococcales</taxon>
        <taxon>Deinococcaceae</taxon>
        <taxon>Deinococcus</taxon>
    </lineage>
</organism>
<feature type="transmembrane region" description="Helical" evidence="1">
    <location>
        <begin position="88"/>
        <end position="106"/>
    </location>
</feature>
<feature type="transmembrane region" description="Helical" evidence="1">
    <location>
        <begin position="112"/>
        <end position="128"/>
    </location>
</feature>
<name>A0A3G8YHW9_9DEIO</name>
<feature type="transmembrane region" description="Helical" evidence="1">
    <location>
        <begin position="59"/>
        <end position="81"/>
    </location>
</feature>
<proteinExistence type="predicted"/>
<dbReference type="OrthoDB" id="9807744at2"/>